<reference evidence="1" key="1">
    <citation type="submission" date="2024-11" db="EMBL/GenBank/DDBJ databases">
        <title>Sequencing of Borrelia variable plasmids from multiple Borrelia sensu lato isolates.</title>
        <authorList>
            <person name="Mongodin E.F."/>
            <person name="Rudenko N."/>
            <person name="Fraser C.M."/>
            <person name="Schutzer S."/>
            <person name="Luft B."/>
            <person name="Morgan R."/>
            <person name="Casjens S."/>
            <person name="Qiu W."/>
        </authorList>
    </citation>
    <scope>NUCLEOTIDE SEQUENCE</scope>
    <source>
        <strain evidence="1">21038</strain>
    </source>
</reference>
<geneLocation type="plasmid" evidence="1 2">
    <name>cp32-10</name>
</geneLocation>
<protein>
    <submittedName>
        <fullName evidence="1">Erp family outer-surface lipoprotein</fullName>
    </submittedName>
</protein>
<keyword evidence="2" id="KW-1185">Reference proteome</keyword>
<evidence type="ECO:0000313" key="1">
    <source>
        <dbReference type="EMBL" id="XOU13378.1"/>
    </source>
</evidence>
<keyword evidence="1" id="KW-0614">Plasmid</keyword>
<name>A0ACD5G6H8_BORAD</name>
<evidence type="ECO:0000313" key="2">
    <source>
        <dbReference type="Proteomes" id="UP001305787"/>
    </source>
</evidence>
<organism evidence="1 2">
    <name type="scientific">Borrelia andersonii</name>
    <name type="common">Borreliella andersonii</name>
    <dbReference type="NCBI Taxonomy" id="42109"/>
    <lineage>
        <taxon>Bacteria</taxon>
        <taxon>Pseudomonadati</taxon>
        <taxon>Spirochaetota</taxon>
        <taxon>Spirochaetia</taxon>
        <taxon>Spirochaetales</taxon>
        <taxon>Borreliaceae</taxon>
        <taxon>Borreliella</taxon>
    </lineage>
</organism>
<proteinExistence type="predicted"/>
<sequence>MNKKIFIVCAIFVLISSSKEFVSNLSEKVCSDTGKFYRFTVKIKNKDTSGNWIDLGILFILKEKDGIRLVLRDEYYEITFFYLKESEVNNFVKAMTESGSFKARLYYGHISEHSCTNGGIKNKEIITKIENINGSEYITFLGDKIRNSKNETAAYAIPLEELKINLNYKKQD</sequence>
<keyword evidence="1" id="KW-0449">Lipoprotein</keyword>
<accession>A0ACD5G6H8</accession>
<gene>
    <name evidence="1" type="ORF">QIA45_05955</name>
</gene>
<dbReference type="EMBL" id="CP179268">
    <property type="protein sequence ID" value="XOU13378.1"/>
    <property type="molecule type" value="Genomic_DNA"/>
</dbReference>
<dbReference type="Proteomes" id="UP001305787">
    <property type="component" value="Plasmid cp32-10"/>
</dbReference>